<dbReference type="SUPFAM" id="SSF52343">
    <property type="entry name" value="Ferredoxin reductase-like, C-terminal NADP-linked domain"/>
    <property type="match status" value="1"/>
</dbReference>
<dbReference type="InterPro" id="IPR001433">
    <property type="entry name" value="OxRdtase_FAD/NAD-bd"/>
</dbReference>
<dbReference type="Proteomes" id="UP000501726">
    <property type="component" value="Chromosome"/>
</dbReference>
<dbReference type="SUPFAM" id="SSF63380">
    <property type="entry name" value="Riboflavin synthase domain-like"/>
    <property type="match status" value="1"/>
</dbReference>
<evidence type="ECO:0000259" key="5">
    <source>
        <dbReference type="PROSITE" id="PS51384"/>
    </source>
</evidence>
<protein>
    <recommendedName>
        <fullName evidence="5">FAD-binding FR-type domain-containing protein</fullName>
    </recommendedName>
</protein>
<dbReference type="GO" id="GO:0016491">
    <property type="term" value="F:oxidoreductase activity"/>
    <property type="evidence" value="ECO:0007669"/>
    <property type="project" value="UniProtKB-KW"/>
</dbReference>
<proteinExistence type="predicted"/>
<organism evidence="6 7">
    <name type="scientific">Thiosulfatimonas sediminis</name>
    <dbReference type="NCBI Taxonomy" id="2675054"/>
    <lineage>
        <taxon>Bacteria</taxon>
        <taxon>Pseudomonadati</taxon>
        <taxon>Pseudomonadota</taxon>
        <taxon>Gammaproteobacteria</taxon>
        <taxon>Thiotrichales</taxon>
        <taxon>Piscirickettsiaceae</taxon>
        <taxon>Thiosulfatimonas</taxon>
    </lineage>
</organism>
<keyword evidence="4" id="KW-0560">Oxidoreductase</keyword>
<dbReference type="GO" id="GO:0005829">
    <property type="term" value="C:cytosol"/>
    <property type="evidence" value="ECO:0007669"/>
    <property type="project" value="TreeGrafter"/>
</dbReference>
<dbReference type="InterPro" id="IPR003097">
    <property type="entry name" value="CysJ-like_FAD-binding"/>
</dbReference>
<dbReference type="GO" id="GO:0050660">
    <property type="term" value="F:flavin adenine dinucleotide binding"/>
    <property type="evidence" value="ECO:0007669"/>
    <property type="project" value="TreeGrafter"/>
</dbReference>
<dbReference type="Gene3D" id="1.20.990.10">
    <property type="entry name" value="NADPH-cytochrome p450 Reductase, Chain A, domain 3"/>
    <property type="match status" value="1"/>
</dbReference>
<keyword evidence="7" id="KW-1185">Reference proteome</keyword>
<reference evidence="7" key="1">
    <citation type="submission" date="2019-11" db="EMBL/GenBank/DDBJ databases">
        <title>Isolation and characterization of two novel species in the genus Thiomicrorhabdus.</title>
        <authorList>
            <person name="Mochizuki J."/>
            <person name="Kojima H."/>
            <person name="Fukui M."/>
        </authorList>
    </citation>
    <scope>NUCLEOTIDE SEQUENCE [LARGE SCALE GENOMIC DNA]</scope>
    <source>
        <strain evidence="7">aks77</strain>
    </source>
</reference>
<feature type="domain" description="FAD-binding FR-type" evidence="5">
    <location>
        <begin position="1"/>
        <end position="207"/>
    </location>
</feature>
<accession>A0A6F8PY11</accession>
<dbReference type="InterPro" id="IPR001709">
    <property type="entry name" value="Flavoprot_Pyr_Nucl_cyt_Rdtase"/>
</dbReference>
<evidence type="ECO:0000256" key="1">
    <source>
        <dbReference type="ARBA" id="ARBA00001974"/>
    </source>
</evidence>
<name>A0A6F8PY11_9GAMM</name>
<keyword evidence="2" id="KW-0285">Flavoprotein</keyword>
<dbReference type="RefSeq" id="WP_173273943.1">
    <property type="nucleotide sequence ID" value="NZ_AP021889.1"/>
</dbReference>
<evidence type="ECO:0000313" key="7">
    <source>
        <dbReference type="Proteomes" id="UP000501726"/>
    </source>
</evidence>
<dbReference type="PRINTS" id="PR00371">
    <property type="entry name" value="FPNCR"/>
</dbReference>
<evidence type="ECO:0000313" key="6">
    <source>
        <dbReference type="EMBL" id="BBP46884.1"/>
    </source>
</evidence>
<evidence type="ECO:0000256" key="2">
    <source>
        <dbReference type="ARBA" id="ARBA00022630"/>
    </source>
</evidence>
<dbReference type="Gene3D" id="3.40.50.80">
    <property type="entry name" value="Nucleotide-binding domain of ferredoxin-NADP reductase (FNR) module"/>
    <property type="match status" value="1"/>
</dbReference>
<gene>
    <name evidence="6" type="ORF">THMIRHAS_22570</name>
</gene>
<dbReference type="Pfam" id="PF00175">
    <property type="entry name" value="NAD_binding_1"/>
    <property type="match status" value="1"/>
</dbReference>
<dbReference type="AlphaFoldDB" id="A0A6F8PY11"/>
<dbReference type="InterPro" id="IPR017927">
    <property type="entry name" value="FAD-bd_FR_type"/>
</dbReference>
<dbReference type="PANTHER" id="PTHR19384">
    <property type="entry name" value="NITRIC OXIDE SYNTHASE-RELATED"/>
    <property type="match status" value="1"/>
</dbReference>
<dbReference type="Gene3D" id="2.40.30.10">
    <property type="entry name" value="Translation factors"/>
    <property type="match status" value="1"/>
</dbReference>
<dbReference type="InterPro" id="IPR039261">
    <property type="entry name" value="FNR_nucleotide-bd"/>
</dbReference>
<dbReference type="GO" id="GO:0010181">
    <property type="term" value="F:FMN binding"/>
    <property type="evidence" value="ECO:0007669"/>
    <property type="project" value="TreeGrafter"/>
</dbReference>
<evidence type="ECO:0000256" key="3">
    <source>
        <dbReference type="ARBA" id="ARBA00022827"/>
    </source>
</evidence>
<dbReference type="Pfam" id="PF00667">
    <property type="entry name" value="FAD_binding_1"/>
    <property type="match status" value="1"/>
</dbReference>
<comment type="cofactor">
    <cofactor evidence="1">
        <name>FAD</name>
        <dbReference type="ChEBI" id="CHEBI:57692"/>
    </cofactor>
</comment>
<dbReference type="InterPro" id="IPR017938">
    <property type="entry name" value="Riboflavin_synthase-like_b-brl"/>
</dbReference>
<keyword evidence="3" id="KW-0274">FAD</keyword>
<dbReference type="PROSITE" id="PS51384">
    <property type="entry name" value="FAD_FR"/>
    <property type="match status" value="1"/>
</dbReference>
<evidence type="ECO:0000256" key="4">
    <source>
        <dbReference type="ARBA" id="ARBA00023002"/>
    </source>
</evidence>
<dbReference type="InterPro" id="IPR023173">
    <property type="entry name" value="NADPH_Cyt_P450_Rdtase_alpha"/>
</dbReference>
<sequence>MQLQLIHSELLTANSAYKKVYLQTYQAADCGDLPYQTGDWLAVQASNPASLVADILQQLGLQGGEVIELRKVGEVSVRQALLHHLEITQLNPAILNKMQRQLQLGNWDGRQAMIEYAYGRDILDLLTAFAPMAQLGADFLSWLSPLAPRYYSIASADTQQVKILFKALQYHYAGRAKAGVASNYLADLSVGEWIDVEFKANPLFKLPPEPQTPIIMVAAGTGLAPFLGFIEQRNRQNAEDNLLFFGETQRAHACLCCAQLEAAQAAGHLRLFMTFSRDQAQKRYVQDALREQRGLLWQKWQAGAILYVCGSQQNLVPALEQLWQQWFMDELGLSVEQAAEHWQAQRKARRIQMDVY</sequence>
<dbReference type="EMBL" id="AP021889">
    <property type="protein sequence ID" value="BBP46884.1"/>
    <property type="molecule type" value="Genomic_DNA"/>
</dbReference>
<dbReference type="KEGG" id="tse:THMIRHAS_22570"/>